<proteinExistence type="predicted"/>
<comment type="caution">
    <text evidence="1">The sequence shown here is derived from an EMBL/GenBank/DDBJ whole genome shotgun (WGS) entry which is preliminary data.</text>
</comment>
<dbReference type="EMBL" id="RBNJ01011178">
    <property type="protein sequence ID" value="RUS26133.1"/>
    <property type="molecule type" value="Genomic_DNA"/>
</dbReference>
<feature type="non-terminal residue" evidence="1">
    <location>
        <position position="1"/>
    </location>
</feature>
<gene>
    <name evidence="1" type="ORF">BC938DRAFT_471188</name>
</gene>
<accession>A0A433Q8N0</accession>
<evidence type="ECO:0000313" key="2">
    <source>
        <dbReference type="Proteomes" id="UP000274822"/>
    </source>
</evidence>
<keyword evidence="2" id="KW-1185">Reference proteome</keyword>
<dbReference type="Proteomes" id="UP000274822">
    <property type="component" value="Unassembled WGS sequence"/>
</dbReference>
<protein>
    <submittedName>
        <fullName evidence="1">Uncharacterized protein</fullName>
    </submittedName>
</protein>
<sequence length="129" mass="14815">DGGRCGDLTATAQQFAEIYFSPRLNVAILVSTSSRLLLNNQFFITFHSDITIRLLWTTIPLVGCATILKDCDQRRFTLFGYPRETREAAEKHLKAALELISLEANRSRSKKEWVTSRTCEQYWLKNVKT</sequence>
<organism evidence="1 2">
    <name type="scientific">Jimgerdemannia flammicorona</name>
    <dbReference type="NCBI Taxonomy" id="994334"/>
    <lineage>
        <taxon>Eukaryota</taxon>
        <taxon>Fungi</taxon>
        <taxon>Fungi incertae sedis</taxon>
        <taxon>Mucoromycota</taxon>
        <taxon>Mucoromycotina</taxon>
        <taxon>Endogonomycetes</taxon>
        <taxon>Endogonales</taxon>
        <taxon>Endogonaceae</taxon>
        <taxon>Jimgerdemannia</taxon>
    </lineage>
</organism>
<reference evidence="1 2" key="1">
    <citation type="journal article" date="2018" name="New Phytol.">
        <title>Phylogenomics of Endogonaceae and evolution of mycorrhizas within Mucoromycota.</title>
        <authorList>
            <person name="Chang Y."/>
            <person name="Desiro A."/>
            <person name="Na H."/>
            <person name="Sandor L."/>
            <person name="Lipzen A."/>
            <person name="Clum A."/>
            <person name="Barry K."/>
            <person name="Grigoriev I.V."/>
            <person name="Martin F.M."/>
            <person name="Stajich J.E."/>
            <person name="Smith M.E."/>
            <person name="Bonito G."/>
            <person name="Spatafora J.W."/>
        </authorList>
    </citation>
    <scope>NUCLEOTIDE SEQUENCE [LARGE SCALE GENOMIC DNA]</scope>
    <source>
        <strain evidence="1 2">AD002</strain>
    </source>
</reference>
<dbReference type="AlphaFoldDB" id="A0A433Q8N0"/>
<evidence type="ECO:0000313" key="1">
    <source>
        <dbReference type="EMBL" id="RUS26133.1"/>
    </source>
</evidence>
<name>A0A433Q8N0_9FUNG</name>